<proteinExistence type="predicted"/>
<evidence type="ECO:0000313" key="1">
    <source>
        <dbReference type="EMBL" id="GKV06463.1"/>
    </source>
</evidence>
<gene>
    <name evidence="1" type="ORF">SLEP1_g18361</name>
</gene>
<organism evidence="1 2">
    <name type="scientific">Rubroshorea leprosula</name>
    <dbReference type="NCBI Taxonomy" id="152421"/>
    <lineage>
        <taxon>Eukaryota</taxon>
        <taxon>Viridiplantae</taxon>
        <taxon>Streptophyta</taxon>
        <taxon>Embryophyta</taxon>
        <taxon>Tracheophyta</taxon>
        <taxon>Spermatophyta</taxon>
        <taxon>Magnoliopsida</taxon>
        <taxon>eudicotyledons</taxon>
        <taxon>Gunneridae</taxon>
        <taxon>Pentapetalae</taxon>
        <taxon>rosids</taxon>
        <taxon>malvids</taxon>
        <taxon>Malvales</taxon>
        <taxon>Dipterocarpaceae</taxon>
        <taxon>Rubroshorea</taxon>
    </lineage>
</organism>
<dbReference type="PANTHER" id="PTHR35317">
    <property type="entry name" value="OS04G0629600 PROTEIN"/>
    <property type="match status" value="1"/>
</dbReference>
<sequence length="112" mass="12972">MKETETVKDFSDKVMNVVNQIRILGEELTEKRIVNKVLVSFLEKFEHKISSLEDSKDMTQMTLSELVNALQVVEQRKAIREEAEGVVEGALIANERRKGQFKEDDEEKQFLD</sequence>
<reference evidence="1 2" key="1">
    <citation type="journal article" date="2021" name="Commun. Biol.">
        <title>The genome of Shorea leprosula (Dipterocarpaceae) highlights the ecological relevance of drought in aseasonal tropical rainforests.</title>
        <authorList>
            <person name="Ng K.K.S."/>
            <person name="Kobayashi M.J."/>
            <person name="Fawcett J.A."/>
            <person name="Hatakeyama M."/>
            <person name="Paape T."/>
            <person name="Ng C.H."/>
            <person name="Ang C.C."/>
            <person name="Tnah L.H."/>
            <person name="Lee C.T."/>
            <person name="Nishiyama T."/>
            <person name="Sese J."/>
            <person name="O'Brien M.J."/>
            <person name="Copetti D."/>
            <person name="Mohd Noor M.I."/>
            <person name="Ong R.C."/>
            <person name="Putra M."/>
            <person name="Sireger I.Z."/>
            <person name="Indrioko S."/>
            <person name="Kosugi Y."/>
            <person name="Izuno A."/>
            <person name="Isagi Y."/>
            <person name="Lee S.L."/>
            <person name="Shimizu K.K."/>
        </authorList>
    </citation>
    <scope>NUCLEOTIDE SEQUENCE [LARGE SCALE GENOMIC DNA]</scope>
    <source>
        <strain evidence="1">214</strain>
    </source>
</reference>
<comment type="caution">
    <text evidence="1">The sequence shown here is derived from an EMBL/GenBank/DDBJ whole genome shotgun (WGS) entry which is preliminary data.</text>
</comment>
<keyword evidence="2" id="KW-1185">Reference proteome</keyword>
<accession>A0AAV5J7S9</accession>
<dbReference type="EMBL" id="BPVZ01000025">
    <property type="protein sequence ID" value="GKV06463.1"/>
    <property type="molecule type" value="Genomic_DNA"/>
</dbReference>
<dbReference type="PANTHER" id="PTHR35317:SF31">
    <property type="entry name" value="DUF4219 DOMAIN-CONTAINING PROTEIN"/>
    <property type="match status" value="1"/>
</dbReference>
<name>A0AAV5J7S9_9ROSI</name>
<protein>
    <submittedName>
        <fullName evidence="1">Uncharacterized protein</fullName>
    </submittedName>
</protein>
<evidence type="ECO:0000313" key="2">
    <source>
        <dbReference type="Proteomes" id="UP001054252"/>
    </source>
</evidence>
<dbReference type="Pfam" id="PF14223">
    <property type="entry name" value="Retrotran_gag_2"/>
    <property type="match status" value="1"/>
</dbReference>
<dbReference type="Proteomes" id="UP001054252">
    <property type="component" value="Unassembled WGS sequence"/>
</dbReference>
<dbReference type="AlphaFoldDB" id="A0AAV5J7S9"/>